<dbReference type="AlphaFoldDB" id="A0A166H2J7"/>
<organism evidence="3 4">
    <name type="scientific">Sistotremastrum suecicum HHB10207 ss-3</name>
    <dbReference type="NCBI Taxonomy" id="1314776"/>
    <lineage>
        <taxon>Eukaryota</taxon>
        <taxon>Fungi</taxon>
        <taxon>Dikarya</taxon>
        <taxon>Basidiomycota</taxon>
        <taxon>Agaricomycotina</taxon>
        <taxon>Agaricomycetes</taxon>
        <taxon>Sistotremastrales</taxon>
        <taxon>Sistotremastraceae</taxon>
        <taxon>Sistotremastrum</taxon>
    </lineage>
</organism>
<dbReference type="EMBL" id="KV428014">
    <property type="protein sequence ID" value="KZT42272.1"/>
    <property type="molecule type" value="Genomic_DNA"/>
</dbReference>
<evidence type="ECO:0000256" key="2">
    <source>
        <dbReference type="SAM" id="MobiDB-lite"/>
    </source>
</evidence>
<protein>
    <submittedName>
        <fullName evidence="3">Uncharacterized protein</fullName>
    </submittedName>
</protein>
<evidence type="ECO:0000313" key="4">
    <source>
        <dbReference type="Proteomes" id="UP000076798"/>
    </source>
</evidence>
<evidence type="ECO:0000313" key="3">
    <source>
        <dbReference type="EMBL" id="KZT42272.1"/>
    </source>
</evidence>
<reference evidence="3 4" key="1">
    <citation type="journal article" date="2016" name="Mol. Biol. Evol.">
        <title>Comparative Genomics of Early-Diverging Mushroom-Forming Fungi Provides Insights into the Origins of Lignocellulose Decay Capabilities.</title>
        <authorList>
            <person name="Nagy L.G."/>
            <person name="Riley R."/>
            <person name="Tritt A."/>
            <person name="Adam C."/>
            <person name="Daum C."/>
            <person name="Floudas D."/>
            <person name="Sun H."/>
            <person name="Yadav J.S."/>
            <person name="Pangilinan J."/>
            <person name="Larsson K.H."/>
            <person name="Matsuura K."/>
            <person name="Barry K."/>
            <person name="Labutti K."/>
            <person name="Kuo R."/>
            <person name="Ohm R.A."/>
            <person name="Bhattacharya S.S."/>
            <person name="Shirouzu T."/>
            <person name="Yoshinaga Y."/>
            <person name="Martin F.M."/>
            <person name="Grigoriev I.V."/>
            <person name="Hibbett D.S."/>
        </authorList>
    </citation>
    <scope>NUCLEOTIDE SEQUENCE [LARGE SCALE GENOMIC DNA]</scope>
    <source>
        <strain evidence="3 4">HHB10207 ss-3</strain>
    </source>
</reference>
<feature type="compositionally biased region" description="Low complexity" evidence="2">
    <location>
        <begin position="9"/>
        <end position="20"/>
    </location>
</feature>
<dbReference type="Proteomes" id="UP000076798">
    <property type="component" value="Unassembled WGS sequence"/>
</dbReference>
<keyword evidence="4" id="KW-1185">Reference proteome</keyword>
<gene>
    <name evidence="3" type="ORF">SISSUDRAFT_1030543</name>
</gene>
<keyword evidence="1" id="KW-0175">Coiled coil</keyword>
<evidence type="ECO:0000256" key="1">
    <source>
        <dbReference type="SAM" id="Coils"/>
    </source>
</evidence>
<accession>A0A166H2J7</accession>
<sequence>METTRARSHSFQSQGQSSASGNINDRVSARDPRAIISEKKYQKTFNGSIRAIIDALMKRGSTRMSRSEMLALAARTLSEDRDILAEREDEIRLLRSENANLRQAYEALSALAQSGFNQSSPSASVSIMTHQLPSHFVHNPPWSDPEEFGALSSYPLNAHPGQNQFF</sequence>
<feature type="coiled-coil region" evidence="1">
    <location>
        <begin position="84"/>
        <end position="111"/>
    </location>
</feature>
<proteinExistence type="predicted"/>
<name>A0A166H2J7_9AGAM</name>
<feature type="region of interest" description="Disordered" evidence="2">
    <location>
        <begin position="1"/>
        <end position="29"/>
    </location>
</feature>